<dbReference type="RefSeq" id="WP_343851371.1">
    <property type="nucleotide sequence ID" value="NZ_BAAAFI010000010.1"/>
</dbReference>
<proteinExistence type="predicted"/>
<evidence type="ECO:0000256" key="1">
    <source>
        <dbReference type="SAM" id="MobiDB-lite"/>
    </source>
</evidence>
<sequence>MTAIASKENREKKKASHHPRTFFQAKLTVNLPGDRYEQEADAVADKISDSTNMDSGPVIEELSMQNIRPIYGDDIQKKCAECEEEETVQMKGNFRGGDLEPEIENRIQSAKGGGAAMPAETQTSMESHFGQPFGAVKIHNDNTSDRLNRQLDAKAFTTGNNIFFKRGEYNPTTYQGKKLLAHELTHVVQQGAISWANIQRDEEESTPQNAEEDEFEFDYDLLPPSLQFSIGQWILEANTSRVALQFSQGLMRSRFGYNYGGNLTLGTRTPSLSTEFGFNPHSPALSFGLTQDRFRFGANADLTTGGFGFNLGYGAKLLPMPFDLAGPVNAGWAGASGILGDIGNMQDPVSFYQAHGDDIDAIMGSVKALQPLADESNQGFGAGLRFTYNPTTGVLIHAGVQWMF</sequence>
<gene>
    <name evidence="3" type="ORF">GCM10009119_21710</name>
</gene>
<keyword evidence="4" id="KW-1185">Reference proteome</keyword>
<dbReference type="InterPro" id="IPR025295">
    <property type="entry name" value="eCIS_core_dom"/>
</dbReference>
<reference evidence="4" key="1">
    <citation type="journal article" date="2019" name="Int. J. Syst. Evol. Microbiol.">
        <title>The Global Catalogue of Microorganisms (GCM) 10K type strain sequencing project: providing services to taxonomists for standard genome sequencing and annotation.</title>
        <authorList>
            <consortium name="The Broad Institute Genomics Platform"/>
            <consortium name="The Broad Institute Genome Sequencing Center for Infectious Disease"/>
            <person name="Wu L."/>
            <person name="Ma J."/>
        </authorList>
    </citation>
    <scope>NUCLEOTIDE SEQUENCE [LARGE SCALE GENOMIC DNA]</scope>
    <source>
        <strain evidence="4">JCM 16112</strain>
    </source>
</reference>
<organism evidence="3 4">
    <name type="scientific">Algoriphagus jejuensis</name>
    <dbReference type="NCBI Taxonomy" id="419934"/>
    <lineage>
        <taxon>Bacteria</taxon>
        <taxon>Pseudomonadati</taxon>
        <taxon>Bacteroidota</taxon>
        <taxon>Cytophagia</taxon>
        <taxon>Cytophagales</taxon>
        <taxon>Cyclobacteriaceae</taxon>
        <taxon>Algoriphagus</taxon>
    </lineage>
</organism>
<evidence type="ECO:0000313" key="4">
    <source>
        <dbReference type="Proteomes" id="UP001500469"/>
    </source>
</evidence>
<feature type="region of interest" description="Disordered" evidence="1">
    <location>
        <begin position="1"/>
        <end position="21"/>
    </location>
</feature>
<comment type="caution">
    <text evidence="3">The sequence shown here is derived from an EMBL/GenBank/DDBJ whole genome shotgun (WGS) entry which is preliminary data.</text>
</comment>
<dbReference type="Proteomes" id="UP001500469">
    <property type="component" value="Unassembled WGS sequence"/>
</dbReference>
<evidence type="ECO:0000259" key="2">
    <source>
        <dbReference type="Pfam" id="PF13699"/>
    </source>
</evidence>
<protein>
    <recommendedName>
        <fullName evidence="2">eCIS core domain-containing protein</fullName>
    </recommendedName>
</protein>
<feature type="domain" description="eCIS core" evidence="2">
    <location>
        <begin position="117"/>
        <end position="191"/>
    </location>
</feature>
<dbReference type="EMBL" id="BAAAFI010000010">
    <property type="protein sequence ID" value="GAA0879203.1"/>
    <property type="molecule type" value="Genomic_DNA"/>
</dbReference>
<dbReference type="Pfam" id="PF13699">
    <property type="entry name" value="eCIS_core"/>
    <property type="match status" value="1"/>
</dbReference>
<evidence type="ECO:0000313" key="3">
    <source>
        <dbReference type="EMBL" id="GAA0879203.1"/>
    </source>
</evidence>
<name>A0ABP3YFD8_9BACT</name>
<accession>A0ABP3YFD8</accession>